<sequence>MIFILIFFIGAFAGYLYGYKIKPNNQLRNALKEIREKGNLLLEDARKGVYKTIVTDQSASSELVVEVKELALTQAGQVKVEYLGAFYKNPAFRTRKGEALLQEVQGLLGDYLPQNEIEWYDTSARQDNMRELIQTLDEVQKTHLAS</sequence>
<dbReference type="KEGG" id="ruf:TH63_05400"/>
<name>A0A0H4VN78_9BACT</name>
<accession>A0A0H4VN78</accession>
<dbReference type="RefSeq" id="WP_048920048.1">
    <property type="nucleotide sequence ID" value="NZ_CP010777.1"/>
</dbReference>
<proteinExistence type="predicted"/>
<reference evidence="1 2" key="1">
    <citation type="submission" date="2015-01" db="EMBL/GenBank/DDBJ databases">
        <title>Rufibacter sp./DG31D/ whole genome sequencing.</title>
        <authorList>
            <person name="Kim M.K."/>
            <person name="Srinivasan S."/>
            <person name="Lee J.-J."/>
        </authorList>
    </citation>
    <scope>NUCLEOTIDE SEQUENCE [LARGE SCALE GENOMIC DNA]</scope>
    <source>
        <strain evidence="1 2">DG31D</strain>
    </source>
</reference>
<organism evidence="1 2">
    <name type="scientific">Rufibacter radiotolerans</name>
    <dbReference type="NCBI Taxonomy" id="1379910"/>
    <lineage>
        <taxon>Bacteria</taxon>
        <taxon>Pseudomonadati</taxon>
        <taxon>Bacteroidota</taxon>
        <taxon>Cytophagia</taxon>
        <taxon>Cytophagales</taxon>
        <taxon>Hymenobacteraceae</taxon>
        <taxon>Rufibacter</taxon>
    </lineage>
</organism>
<protein>
    <submittedName>
        <fullName evidence="1">Uncharacterized protein</fullName>
    </submittedName>
</protein>
<dbReference type="PATRIC" id="fig|1379910.4.peg.1178"/>
<keyword evidence="2" id="KW-1185">Reference proteome</keyword>
<evidence type="ECO:0000313" key="1">
    <source>
        <dbReference type="EMBL" id="AKQ45194.1"/>
    </source>
</evidence>
<dbReference type="AlphaFoldDB" id="A0A0H4VN78"/>
<gene>
    <name evidence="1" type="ORF">TH63_05400</name>
</gene>
<dbReference type="OrthoDB" id="851656at2"/>
<evidence type="ECO:0000313" key="2">
    <source>
        <dbReference type="Proteomes" id="UP000036458"/>
    </source>
</evidence>
<dbReference type="EMBL" id="CP010777">
    <property type="protein sequence ID" value="AKQ45194.1"/>
    <property type="molecule type" value="Genomic_DNA"/>
</dbReference>
<dbReference type="Proteomes" id="UP000036458">
    <property type="component" value="Chromosome"/>
</dbReference>